<dbReference type="PROSITE" id="PS01183">
    <property type="entry name" value="UBIE_1"/>
    <property type="match status" value="1"/>
</dbReference>
<evidence type="ECO:0000256" key="1">
    <source>
        <dbReference type="ARBA" id="ARBA00022428"/>
    </source>
</evidence>
<dbReference type="GO" id="GO:0032259">
    <property type="term" value="P:methylation"/>
    <property type="evidence" value="ECO:0007669"/>
    <property type="project" value="UniProtKB-KW"/>
</dbReference>
<comment type="catalytic activity">
    <reaction evidence="5">
        <text>a 2-demethylmenaquinol + S-adenosyl-L-methionine = a menaquinol + S-adenosyl-L-homocysteine + H(+)</text>
        <dbReference type="Rhea" id="RHEA:42640"/>
        <dbReference type="Rhea" id="RHEA-COMP:9539"/>
        <dbReference type="Rhea" id="RHEA-COMP:9563"/>
        <dbReference type="ChEBI" id="CHEBI:15378"/>
        <dbReference type="ChEBI" id="CHEBI:18151"/>
        <dbReference type="ChEBI" id="CHEBI:55437"/>
        <dbReference type="ChEBI" id="CHEBI:57856"/>
        <dbReference type="ChEBI" id="CHEBI:59789"/>
        <dbReference type="EC" id="2.1.1.163"/>
    </reaction>
</comment>
<dbReference type="NCBIfam" id="TIGR01934">
    <property type="entry name" value="MenG_MenH_UbiE"/>
    <property type="match status" value="1"/>
</dbReference>
<dbReference type="GO" id="GO:0043770">
    <property type="term" value="F:demethylmenaquinone methyltransferase activity"/>
    <property type="evidence" value="ECO:0007669"/>
    <property type="project" value="UniProtKB-UniRule"/>
</dbReference>
<dbReference type="Proteomes" id="UP000216840">
    <property type="component" value="Unassembled WGS sequence"/>
</dbReference>
<keyword evidence="7" id="KW-1185">Reference proteome</keyword>
<feature type="binding site" evidence="5">
    <location>
        <position position="87"/>
    </location>
    <ligand>
        <name>S-adenosyl-L-methionine</name>
        <dbReference type="ChEBI" id="CHEBI:59789"/>
    </ligand>
</feature>
<reference evidence="6 7" key="1">
    <citation type="submission" date="2017-05" db="EMBL/GenBank/DDBJ databases">
        <title>The draft genome sequence of Idiomarina salinarum WNB302.</title>
        <authorList>
            <person name="Sun Y."/>
            <person name="Chen B."/>
            <person name="Du Z."/>
        </authorList>
    </citation>
    <scope>NUCLEOTIDE SEQUENCE [LARGE SCALE GENOMIC DNA]</scope>
    <source>
        <strain evidence="6 7">WNB302</strain>
    </source>
</reference>
<dbReference type="HAMAP" id="MF_01813">
    <property type="entry name" value="MenG_UbiE_methyltr"/>
    <property type="match status" value="1"/>
</dbReference>
<evidence type="ECO:0000256" key="2">
    <source>
        <dbReference type="ARBA" id="ARBA00022603"/>
    </source>
</evidence>
<evidence type="ECO:0000256" key="4">
    <source>
        <dbReference type="ARBA" id="ARBA00022691"/>
    </source>
</evidence>
<feature type="binding site" evidence="5">
    <location>
        <position position="68"/>
    </location>
    <ligand>
        <name>S-adenosyl-L-methionine</name>
        <dbReference type="ChEBI" id="CHEBI:59789"/>
    </ligand>
</feature>
<gene>
    <name evidence="5" type="primary">menG</name>
    <name evidence="6" type="ORF">CA834_07050</name>
</gene>
<dbReference type="PROSITE" id="PS51608">
    <property type="entry name" value="SAM_MT_UBIE"/>
    <property type="match status" value="1"/>
</dbReference>
<comment type="pathway">
    <text evidence="5">Quinol/quinone metabolism; menaquinone biosynthesis; menaquinol from 1,4-dihydroxy-2-naphthoate: step 2/2.</text>
</comment>
<dbReference type="EMBL" id="NGJN01000003">
    <property type="protein sequence ID" value="OZV69208.1"/>
    <property type="molecule type" value="Genomic_DNA"/>
</dbReference>
<dbReference type="RefSeq" id="WP_094967981.1">
    <property type="nucleotide sequence ID" value="NZ_NGJN01000003.1"/>
</dbReference>
<dbReference type="SUPFAM" id="SSF53335">
    <property type="entry name" value="S-adenosyl-L-methionine-dependent methyltransferases"/>
    <property type="match status" value="1"/>
</dbReference>
<evidence type="ECO:0000313" key="7">
    <source>
        <dbReference type="Proteomes" id="UP000216840"/>
    </source>
</evidence>
<keyword evidence="4 5" id="KW-0949">S-adenosyl-L-methionine</keyword>
<sequence length="243" mass="27067">MAQKVKPYKDSEATKKAQVTQMFDTISNEYDSLNRVISFGIDVKWRNKVVKLVAEQQPQEILDIATGTGDLAISLTATNAEKIIGLDISDGMLEVGRKKIKAKNLNSTISMVIGDSEDLPFETNSFDAITVAFGIRNFENLEKGLTEILRVLKPNGIFVILETSVPTNPFYKFGYTAYSKYILPVIGKLFSKDRVAYTYLSESAYVFPYGETLNNILRKIGFINVEDKPQTMGVATIYTASKS</sequence>
<dbReference type="CDD" id="cd02440">
    <property type="entry name" value="AdoMet_MTases"/>
    <property type="match status" value="1"/>
</dbReference>
<dbReference type="EC" id="2.1.1.163" evidence="5"/>
<comment type="caution">
    <text evidence="6">The sequence shown here is derived from an EMBL/GenBank/DDBJ whole genome shotgun (WGS) entry which is preliminary data.</text>
</comment>
<comment type="caution">
    <text evidence="5">Lacks conserved residue(s) required for the propagation of feature annotation.</text>
</comment>
<keyword evidence="2 5" id="KW-0489">Methyltransferase</keyword>
<protein>
    <recommendedName>
        <fullName evidence="5">Demethylmenaquinone methyltransferase</fullName>
        <ecNumber evidence="5">2.1.1.163</ecNumber>
    </recommendedName>
</protein>
<dbReference type="InterPro" id="IPR023576">
    <property type="entry name" value="UbiE/COQ5_MeTrFase_CS"/>
</dbReference>
<comment type="function">
    <text evidence="5">Methyltransferase required for the conversion of demethylmenaquinol (DMKH2) to menaquinol (MKH2).</text>
</comment>
<proteinExistence type="inferred from homology"/>
<dbReference type="InterPro" id="IPR004033">
    <property type="entry name" value="UbiE/COQ5_MeTrFase"/>
</dbReference>
<evidence type="ECO:0000256" key="5">
    <source>
        <dbReference type="HAMAP-Rule" id="MF_01813"/>
    </source>
</evidence>
<dbReference type="Pfam" id="PF01209">
    <property type="entry name" value="Ubie_methyltran"/>
    <property type="match status" value="1"/>
</dbReference>
<dbReference type="NCBIfam" id="NF001244">
    <property type="entry name" value="PRK00216.1-5"/>
    <property type="match status" value="1"/>
</dbReference>
<feature type="binding site" evidence="5">
    <location>
        <begin position="115"/>
        <end position="116"/>
    </location>
    <ligand>
        <name>S-adenosyl-L-methionine</name>
        <dbReference type="ChEBI" id="CHEBI:59789"/>
    </ligand>
</feature>
<dbReference type="InterPro" id="IPR029063">
    <property type="entry name" value="SAM-dependent_MTases_sf"/>
</dbReference>
<organism evidence="6 7">
    <name type="scientific">Winogradskyella aurantia</name>
    <dbReference type="NCBI Taxonomy" id="1915063"/>
    <lineage>
        <taxon>Bacteria</taxon>
        <taxon>Pseudomonadati</taxon>
        <taxon>Bacteroidota</taxon>
        <taxon>Flavobacteriia</taxon>
        <taxon>Flavobacteriales</taxon>
        <taxon>Flavobacteriaceae</taxon>
        <taxon>Winogradskyella</taxon>
    </lineage>
</organism>
<dbReference type="UniPathway" id="UPA00079">
    <property type="reaction ID" value="UER00169"/>
</dbReference>
<keyword evidence="1 5" id="KW-0474">Menaquinone biosynthesis</keyword>
<evidence type="ECO:0000256" key="3">
    <source>
        <dbReference type="ARBA" id="ARBA00022679"/>
    </source>
</evidence>
<dbReference type="PANTHER" id="PTHR43591">
    <property type="entry name" value="METHYLTRANSFERASE"/>
    <property type="match status" value="1"/>
</dbReference>
<dbReference type="PANTHER" id="PTHR43591:SF24">
    <property type="entry name" value="2-METHOXY-6-POLYPRENYL-1,4-BENZOQUINOL METHYLASE, MITOCHONDRIAL"/>
    <property type="match status" value="1"/>
</dbReference>
<dbReference type="GO" id="GO:0009234">
    <property type="term" value="P:menaquinone biosynthetic process"/>
    <property type="evidence" value="ECO:0007669"/>
    <property type="project" value="UniProtKB-UniRule"/>
</dbReference>
<dbReference type="OrthoDB" id="9808140at2"/>
<comment type="similarity">
    <text evidence="5">Belongs to the class I-like SAM-binding methyltransferase superfamily. MenG/UbiE family.</text>
</comment>
<dbReference type="AlphaFoldDB" id="A0A265UV79"/>
<accession>A0A265UV79</accession>
<evidence type="ECO:0000313" key="6">
    <source>
        <dbReference type="EMBL" id="OZV69208.1"/>
    </source>
</evidence>
<dbReference type="Gene3D" id="3.40.50.150">
    <property type="entry name" value="Vaccinia Virus protein VP39"/>
    <property type="match status" value="1"/>
</dbReference>
<keyword evidence="3 5" id="KW-0808">Transferase</keyword>
<name>A0A265UV79_9FLAO</name>